<dbReference type="Proteomes" id="UP000465601">
    <property type="component" value="Unassembled WGS sequence"/>
</dbReference>
<evidence type="ECO:0000313" key="2">
    <source>
        <dbReference type="Proteomes" id="UP000465601"/>
    </source>
</evidence>
<comment type="caution">
    <text evidence="1">The sequence shown here is derived from an EMBL/GenBank/DDBJ whole genome shotgun (WGS) entry which is preliminary data.</text>
</comment>
<keyword evidence="2" id="KW-1185">Reference proteome</keyword>
<dbReference type="OrthoDB" id="1954192at2"/>
<sequence length="150" mass="17977">MSKVIDLRDYKTTKQREFFINFYHFLNRNLKGRFENLLQKCNHEIINLLVKNDYDPMHISYFQIPIVTFMVTVFIRNSDLAGYFPEIKELDNDTNKRLFRDNMIKLMKTISIEYPLDNTSQTESLKEIDETIDVIYNDILKCIPKKILLV</sequence>
<organism evidence="1 2">
    <name type="scientific">Alkaliphilus serpentinus</name>
    <dbReference type="NCBI Taxonomy" id="1482731"/>
    <lineage>
        <taxon>Bacteria</taxon>
        <taxon>Bacillati</taxon>
        <taxon>Bacillota</taxon>
        <taxon>Clostridia</taxon>
        <taxon>Peptostreptococcales</taxon>
        <taxon>Natronincolaceae</taxon>
        <taxon>Alkaliphilus</taxon>
    </lineage>
</organism>
<gene>
    <name evidence="1" type="ORF">F8153_10185</name>
</gene>
<evidence type="ECO:0000313" key="1">
    <source>
        <dbReference type="EMBL" id="KAB3529016.1"/>
    </source>
</evidence>
<name>A0A833M937_9FIRM</name>
<proteinExistence type="predicted"/>
<protein>
    <submittedName>
        <fullName evidence="1">Uncharacterized protein</fullName>
    </submittedName>
</protein>
<reference evidence="1 2" key="1">
    <citation type="submission" date="2019-10" db="EMBL/GenBank/DDBJ databases">
        <title>Alkaliphilus serpentinus sp. nov. and Alkaliphilus pronyensis sp. nov., two novel anaerobic alkaliphilic species isolated from the serpentinized-hosted hydrothermal field of the Prony Bay (New Caledonia).</title>
        <authorList>
            <person name="Postec A."/>
        </authorList>
    </citation>
    <scope>NUCLEOTIDE SEQUENCE [LARGE SCALE GENOMIC DNA]</scope>
    <source>
        <strain evidence="1 2">LacT</strain>
    </source>
</reference>
<accession>A0A833M937</accession>
<dbReference type="RefSeq" id="WP_151866253.1">
    <property type="nucleotide sequence ID" value="NZ_WBZB01000037.1"/>
</dbReference>
<dbReference type="AlphaFoldDB" id="A0A833M937"/>
<dbReference type="EMBL" id="WBZB01000037">
    <property type="protein sequence ID" value="KAB3529016.1"/>
    <property type="molecule type" value="Genomic_DNA"/>
</dbReference>